<dbReference type="FunFam" id="3.40.50.300:FF:000274">
    <property type="entry name" value="ras-related protein RABA5a"/>
    <property type="match status" value="1"/>
</dbReference>
<keyword evidence="3" id="KW-0342">GTP-binding</keyword>
<proteinExistence type="inferred from homology"/>
<dbReference type="EMBL" id="JAUHHV010000001">
    <property type="protein sequence ID" value="KAK1439968.1"/>
    <property type="molecule type" value="Genomic_DNA"/>
</dbReference>
<dbReference type="SMART" id="SM00173">
    <property type="entry name" value="RAS"/>
    <property type="match status" value="1"/>
</dbReference>
<dbReference type="AlphaFoldDB" id="A0AAD8PAU5"/>
<dbReference type="InterPro" id="IPR005225">
    <property type="entry name" value="Small_GTP-bd"/>
</dbReference>
<dbReference type="InterPro" id="IPR027417">
    <property type="entry name" value="P-loop_NTPase"/>
</dbReference>
<feature type="domain" description="MATH" evidence="8">
    <location>
        <begin position="391"/>
        <end position="521"/>
    </location>
</feature>
<evidence type="ECO:0000259" key="8">
    <source>
        <dbReference type="PROSITE" id="PS50144"/>
    </source>
</evidence>
<dbReference type="NCBIfam" id="TIGR00231">
    <property type="entry name" value="small_GTP"/>
    <property type="match status" value="1"/>
</dbReference>
<evidence type="ECO:0000313" key="9">
    <source>
        <dbReference type="EMBL" id="KAK1439968.1"/>
    </source>
</evidence>
<dbReference type="PROSITE" id="PS50144">
    <property type="entry name" value="MATH"/>
    <property type="match status" value="2"/>
</dbReference>
<dbReference type="PROSITE" id="PS51421">
    <property type="entry name" value="RAS"/>
    <property type="match status" value="1"/>
</dbReference>
<name>A0AAD8PAU5_TARER</name>
<gene>
    <name evidence="9" type="ORF">QVD17_05793</name>
</gene>
<dbReference type="GO" id="GO:0003924">
    <property type="term" value="F:GTPase activity"/>
    <property type="evidence" value="ECO:0007669"/>
    <property type="project" value="InterPro"/>
</dbReference>
<dbReference type="Pfam" id="PF00071">
    <property type="entry name" value="Ras"/>
    <property type="match status" value="1"/>
</dbReference>
<dbReference type="SMART" id="SM00061">
    <property type="entry name" value="MATH"/>
    <property type="match status" value="2"/>
</dbReference>
<dbReference type="GO" id="GO:0012505">
    <property type="term" value="C:endomembrane system"/>
    <property type="evidence" value="ECO:0007669"/>
    <property type="project" value="UniProtKB-SubCell"/>
</dbReference>
<dbReference type="Gene3D" id="2.60.210.10">
    <property type="entry name" value="Apoptosis, Tumor Necrosis Factor Receptor Associated Protein 2, Chain A"/>
    <property type="match status" value="2"/>
</dbReference>
<dbReference type="SMART" id="SM00176">
    <property type="entry name" value="RAN"/>
    <property type="match status" value="1"/>
</dbReference>
<evidence type="ECO:0000256" key="2">
    <source>
        <dbReference type="ARBA" id="ARBA00022741"/>
    </source>
</evidence>
<dbReference type="InterPro" id="IPR001806">
    <property type="entry name" value="Small_GTPase"/>
</dbReference>
<keyword evidence="2" id="KW-0547">Nucleotide-binding</keyword>
<dbReference type="Pfam" id="PF22486">
    <property type="entry name" value="MATH_2"/>
    <property type="match status" value="2"/>
</dbReference>
<dbReference type="Gene3D" id="3.40.50.300">
    <property type="entry name" value="P-loop containing nucleotide triphosphate hydrolases"/>
    <property type="match status" value="1"/>
</dbReference>
<dbReference type="InterPro" id="IPR002083">
    <property type="entry name" value="MATH/TRAF_dom"/>
</dbReference>
<dbReference type="SUPFAM" id="SSF52540">
    <property type="entry name" value="P-loop containing nucleoside triphosphate hydrolases"/>
    <property type="match status" value="1"/>
</dbReference>
<evidence type="ECO:0000256" key="5">
    <source>
        <dbReference type="ARBA" id="ARBA00023288"/>
    </source>
</evidence>
<accession>A0AAD8PAU5</accession>
<dbReference type="PROSITE" id="PS51419">
    <property type="entry name" value="RAB"/>
    <property type="match status" value="1"/>
</dbReference>
<protein>
    <recommendedName>
        <fullName evidence="8">MATH domain-containing protein</fullName>
    </recommendedName>
</protein>
<evidence type="ECO:0000256" key="3">
    <source>
        <dbReference type="ARBA" id="ARBA00023134"/>
    </source>
</evidence>
<keyword evidence="6" id="KW-0636">Prenylation</keyword>
<dbReference type="CDD" id="cd00121">
    <property type="entry name" value="MATH"/>
    <property type="match status" value="2"/>
</dbReference>
<dbReference type="SUPFAM" id="SSF49599">
    <property type="entry name" value="TRAF domain-like"/>
    <property type="match status" value="2"/>
</dbReference>
<dbReference type="PANTHER" id="PTHR46162:SF52">
    <property type="entry name" value="SMALL GTPASE SUPERFAMILY-RELATED"/>
    <property type="match status" value="1"/>
</dbReference>
<sequence length="531" mass="60658">MQNQHKNHVLKFHPACILNSNFLTQPKMSTTHQEQHNKHHFFKIILIGDSSVGKSNLLSRFCCNKFTLESSSTIGINFTNKTLKINNNQITAQIWDTSGHTKARAITDAYYRGAKAALLVYDVTKHITFVNIQKWLVDLRNHADPNMVVMLVGNKVDVRQPVVVSSEVGKSFAEKESMCFYETSALRGTNVEKVFMDVVDKLYSNQVSRKKDLEAHETMALSRCVSISSGNNEPAHYKLKIESFSLLSEAGIEKYESDVFEASGYKWKLEVYPNGNKEELVNDHISVYLVICDTKSLEKDWEVNAYFKILIYDHIRHNYLTIQGGDGKRTRFHQKKMRWGFRKLISLDSFKDAESGYLFGDSCEFGAEVFVVPKYTQKDQCLSMIKPPVTMNTHVWTISKFSLLKEDTLYSEDFKVGKVKWKLSLYPKGSKAGKNTNLSIFLRPHDVGSGFGSEEWKVYAKFKIQVKSHNVDGAHKSEEGEHWFCKTADGWGFPCFMLLSDLHDCTKAYLSNDTLIVEAQILYVGILKHLL</sequence>
<evidence type="ECO:0000256" key="1">
    <source>
        <dbReference type="ARBA" id="ARBA00006270"/>
    </source>
</evidence>
<dbReference type="SMART" id="SM00175">
    <property type="entry name" value="RAB"/>
    <property type="match status" value="1"/>
</dbReference>
<comment type="caution">
    <text evidence="9">The sequence shown here is derived from an EMBL/GenBank/DDBJ whole genome shotgun (WGS) entry which is preliminary data.</text>
</comment>
<dbReference type="SMART" id="SM00174">
    <property type="entry name" value="RHO"/>
    <property type="match status" value="1"/>
</dbReference>
<evidence type="ECO:0000313" key="10">
    <source>
        <dbReference type="Proteomes" id="UP001229421"/>
    </source>
</evidence>
<dbReference type="PRINTS" id="PR00449">
    <property type="entry name" value="RASTRNSFRMNG"/>
</dbReference>
<dbReference type="GO" id="GO:0005525">
    <property type="term" value="F:GTP binding"/>
    <property type="evidence" value="ECO:0007669"/>
    <property type="project" value="UniProtKB-KW"/>
</dbReference>
<dbReference type="Proteomes" id="UP001229421">
    <property type="component" value="Unassembled WGS sequence"/>
</dbReference>
<evidence type="ECO:0000256" key="6">
    <source>
        <dbReference type="ARBA" id="ARBA00023289"/>
    </source>
</evidence>
<organism evidence="9 10">
    <name type="scientific">Tagetes erecta</name>
    <name type="common">African marigold</name>
    <dbReference type="NCBI Taxonomy" id="13708"/>
    <lineage>
        <taxon>Eukaryota</taxon>
        <taxon>Viridiplantae</taxon>
        <taxon>Streptophyta</taxon>
        <taxon>Embryophyta</taxon>
        <taxon>Tracheophyta</taxon>
        <taxon>Spermatophyta</taxon>
        <taxon>Magnoliopsida</taxon>
        <taxon>eudicotyledons</taxon>
        <taxon>Gunneridae</taxon>
        <taxon>Pentapetalae</taxon>
        <taxon>asterids</taxon>
        <taxon>campanulids</taxon>
        <taxon>Asterales</taxon>
        <taxon>Asteraceae</taxon>
        <taxon>Asteroideae</taxon>
        <taxon>Heliantheae alliance</taxon>
        <taxon>Tageteae</taxon>
        <taxon>Tagetes</taxon>
    </lineage>
</organism>
<keyword evidence="10" id="KW-1185">Reference proteome</keyword>
<evidence type="ECO:0000256" key="7">
    <source>
        <dbReference type="ARBA" id="ARBA00037868"/>
    </source>
</evidence>
<dbReference type="InterPro" id="IPR008974">
    <property type="entry name" value="TRAF-like"/>
</dbReference>
<comment type="subcellular location">
    <subcellularLocation>
        <location evidence="7">Endomembrane system</location>
        <topology evidence="7">Lipid-anchor</topology>
    </subcellularLocation>
</comment>
<evidence type="ECO:0000256" key="4">
    <source>
        <dbReference type="ARBA" id="ARBA00023136"/>
    </source>
</evidence>
<keyword evidence="5" id="KW-0449">Lipoprotein</keyword>
<comment type="similarity">
    <text evidence="1">Belongs to the small GTPase superfamily. Rab family.</text>
</comment>
<keyword evidence="4" id="KW-0472">Membrane</keyword>
<dbReference type="PANTHER" id="PTHR46162">
    <property type="entry name" value="TRAF-LIKE FAMILY PROTEIN"/>
    <property type="match status" value="1"/>
</dbReference>
<feature type="domain" description="MATH" evidence="8">
    <location>
        <begin position="234"/>
        <end position="369"/>
    </location>
</feature>
<reference evidence="9" key="1">
    <citation type="journal article" date="2023" name="bioRxiv">
        <title>Improved chromosome-level genome assembly for marigold (Tagetes erecta).</title>
        <authorList>
            <person name="Jiang F."/>
            <person name="Yuan L."/>
            <person name="Wang S."/>
            <person name="Wang H."/>
            <person name="Xu D."/>
            <person name="Wang A."/>
            <person name="Fan W."/>
        </authorList>
    </citation>
    <scope>NUCLEOTIDE SEQUENCE</scope>
    <source>
        <strain evidence="9">WSJ</strain>
        <tissue evidence="9">Leaf</tissue>
    </source>
</reference>